<comment type="caution">
    <text evidence="2">The sequence shown here is derived from an EMBL/GenBank/DDBJ whole genome shotgun (WGS) entry which is preliminary data.</text>
</comment>
<keyword evidence="3" id="KW-1185">Reference proteome</keyword>
<dbReference type="AlphaFoldDB" id="A0AAE0FM63"/>
<proteinExistence type="predicted"/>
<feature type="compositionally biased region" description="Pro residues" evidence="1">
    <location>
        <begin position="202"/>
        <end position="211"/>
    </location>
</feature>
<organism evidence="2 3">
    <name type="scientific">Cymbomonas tetramitiformis</name>
    <dbReference type="NCBI Taxonomy" id="36881"/>
    <lineage>
        <taxon>Eukaryota</taxon>
        <taxon>Viridiplantae</taxon>
        <taxon>Chlorophyta</taxon>
        <taxon>Pyramimonadophyceae</taxon>
        <taxon>Pyramimonadales</taxon>
        <taxon>Pyramimonadaceae</taxon>
        <taxon>Cymbomonas</taxon>
    </lineage>
</organism>
<evidence type="ECO:0000256" key="1">
    <source>
        <dbReference type="SAM" id="MobiDB-lite"/>
    </source>
</evidence>
<feature type="region of interest" description="Disordered" evidence="1">
    <location>
        <begin position="258"/>
        <end position="338"/>
    </location>
</feature>
<feature type="compositionally biased region" description="Pro residues" evidence="1">
    <location>
        <begin position="278"/>
        <end position="302"/>
    </location>
</feature>
<dbReference type="EMBL" id="LGRX02016326">
    <property type="protein sequence ID" value="KAK3262298.1"/>
    <property type="molecule type" value="Genomic_DNA"/>
</dbReference>
<feature type="region of interest" description="Disordered" evidence="1">
    <location>
        <begin position="80"/>
        <end position="104"/>
    </location>
</feature>
<sequence length="338" mass="36862">MDAWPEPYQRPVCPYLFPGHMATVHRYSSTAEVTKFQERELELVSRPPEGRQWHSRERAGQVLFAATQCLKTVIGSDVFPLPSPPSERGAGEHTTPAQPTQDSEREACRYWITVKAATYEAVSHRNSNCRPFFHVGQKKLHIACSPRSRWMAPKSPQQPPRQRARTGGKGQGKSGKGTYYRQMQPTQLFGTDHQGYGHQQLQPPPGLPAPPAGGGEVAALAASVQALTEVVTQQVAAADRQMSAITQLSGHVTGLLQHGVQGMPQGGVHYPARQPLPLQQPPLQPLQPPHQVPLQAPAPGPLQAPVHPQFQQWGQPPQQPVATQPPTQQGLVPAQQAA</sequence>
<feature type="region of interest" description="Disordered" evidence="1">
    <location>
        <begin position="146"/>
        <end position="215"/>
    </location>
</feature>
<protein>
    <submittedName>
        <fullName evidence="2">Uncharacterized protein</fullName>
    </submittedName>
</protein>
<reference evidence="2 3" key="1">
    <citation type="journal article" date="2015" name="Genome Biol. Evol.">
        <title>Comparative Genomics of a Bacterivorous Green Alga Reveals Evolutionary Causalities and Consequences of Phago-Mixotrophic Mode of Nutrition.</title>
        <authorList>
            <person name="Burns J.A."/>
            <person name="Paasch A."/>
            <person name="Narechania A."/>
            <person name="Kim E."/>
        </authorList>
    </citation>
    <scope>NUCLEOTIDE SEQUENCE [LARGE SCALE GENOMIC DNA]</scope>
    <source>
        <strain evidence="2 3">PLY_AMNH</strain>
    </source>
</reference>
<evidence type="ECO:0000313" key="3">
    <source>
        <dbReference type="Proteomes" id="UP001190700"/>
    </source>
</evidence>
<accession>A0AAE0FM63</accession>
<feature type="compositionally biased region" description="Low complexity" evidence="1">
    <location>
        <begin position="303"/>
        <end position="329"/>
    </location>
</feature>
<evidence type="ECO:0000313" key="2">
    <source>
        <dbReference type="EMBL" id="KAK3262298.1"/>
    </source>
</evidence>
<gene>
    <name evidence="2" type="ORF">CYMTET_28836</name>
</gene>
<name>A0AAE0FM63_9CHLO</name>
<dbReference type="Proteomes" id="UP001190700">
    <property type="component" value="Unassembled WGS sequence"/>
</dbReference>